<proteinExistence type="predicted"/>
<dbReference type="Proteomes" id="UP000176740">
    <property type="component" value="Unassembled WGS sequence"/>
</dbReference>
<organism evidence="1 2">
    <name type="scientific">Candidatus Curtissbacteria bacterium RIFCSPLOWO2_01_FULL_38_11b</name>
    <dbReference type="NCBI Taxonomy" id="1797725"/>
    <lineage>
        <taxon>Bacteria</taxon>
        <taxon>Candidatus Curtissiibacteriota</taxon>
    </lineage>
</organism>
<reference evidence="1 2" key="1">
    <citation type="journal article" date="2016" name="Nat. Commun.">
        <title>Thousands of microbial genomes shed light on interconnected biogeochemical processes in an aquifer system.</title>
        <authorList>
            <person name="Anantharaman K."/>
            <person name="Brown C.T."/>
            <person name="Hug L.A."/>
            <person name="Sharon I."/>
            <person name="Castelle C.J."/>
            <person name="Probst A.J."/>
            <person name="Thomas B.C."/>
            <person name="Singh A."/>
            <person name="Wilkins M.J."/>
            <person name="Karaoz U."/>
            <person name="Brodie E.L."/>
            <person name="Williams K.H."/>
            <person name="Hubbard S.S."/>
            <person name="Banfield J.F."/>
        </authorList>
    </citation>
    <scope>NUCLEOTIDE SEQUENCE [LARGE SCALE GENOMIC DNA]</scope>
</reference>
<name>A0A1F5H442_9BACT</name>
<protein>
    <recommendedName>
        <fullName evidence="3">Cytotoxin</fullName>
    </recommendedName>
</protein>
<dbReference type="InterPro" id="IPR035093">
    <property type="entry name" value="RelE/ParE_toxin_dom_sf"/>
</dbReference>
<dbReference type="STRING" id="1797725.A3A49_00685"/>
<dbReference type="AlphaFoldDB" id="A0A1F5H442"/>
<accession>A0A1F5H442</accession>
<dbReference type="SUPFAM" id="SSF143011">
    <property type="entry name" value="RelE-like"/>
    <property type="match status" value="1"/>
</dbReference>
<evidence type="ECO:0000313" key="1">
    <source>
        <dbReference type="EMBL" id="OGD98815.1"/>
    </source>
</evidence>
<dbReference type="Gene3D" id="3.30.2310.20">
    <property type="entry name" value="RelE-like"/>
    <property type="match status" value="1"/>
</dbReference>
<evidence type="ECO:0008006" key="3">
    <source>
        <dbReference type="Google" id="ProtNLM"/>
    </source>
</evidence>
<gene>
    <name evidence="1" type="ORF">A3A49_00685</name>
</gene>
<comment type="caution">
    <text evidence="1">The sequence shown here is derived from an EMBL/GenBank/DDBJ whole genome shotgun (WGS) entry which is preliminary data.</text>
</comment>
<sequence length="89" mass="10641">MAQFLKPIFTPSFNKQYKKLPIKLQRKFTKQLKYLVENYRHPSLRAKKMEGVNKFEARIDHHNRFTFQIEDSQIILRNIGPHDTGLGKK</sequence>
<evidence type="ECO:0000313" key="2">
    <source>
        <dbReference type="Proteomes" id="UP000176740"/>
    </source>
</evidence>
<dbReference type="EMBL" id="MFBO01000004">
    <property type="protein sequence ID" value="OGD98815.1"/>
    <property type="molecule type" value="Genomic_DNA"/>
</dbReference>